<dbReference type="Proteomes" id="UP000276133">
    <property type="component" value="Unassembled WGS sequence"/>
</dbReference>
<gene>
    <name evidence="2" type="ORF">BpHYR1_043935</name>
</gene>
<proteinExistence type="predicted"/>
<keyword evidence="3" id="KW-1185">Reference proteome</keyword>
<reference evidence="2 3" key="1">
    <citation type="journal article" date="2018" name="Sci. Rep.">
        <title>Genomic signatures of local adaptation to the degree of environmental predictability in rotifers.</title>
        <authorList>
            <person name="Franch-Gras L."/>
            <person name="Hahn C."/>
            <person name="Garcia-Roger E.M."/>
            <person name="Carmona M.J."/>
            <person name="Serra M."/>
            <person name="Gomez A."/>
        </authorList>
    </citation>
    <scope>NUCLEOTIDE SEQUENCE [LARGE SCALE GENOMIC DNA]</scope>
    <source>
        <strain evidence="2">HYR1</strain>
    </source>
</reference>
<dbReference type="AlphaFoldDB" id="A0A3M7RJT8"/>
<sequence length="110" mass="13221">MALAPGRASVEPRWHKIDFSEHKIFLLIKKIFSFILGLINGRFGHYMDMRPMITFYCKHLITKSTFTHFLFYHIIIIKSYHREGYLLRFFVLPFYIFKEFIKNGLKSAII</sequence>
<accession>A0A3M7RJT8</accession>
<protein>
    <submittedName>
        <fullName evidence="2">Uncharacterized protein</fullName>
    </submittedName>
</protein>
<comment type="caution">
    <text evidence="2">The sequence shown here is derived from an EMBL/GenBank/DDBJ whole genome shotgun (WGS) entry which is preliminary data.</text>
</comment>
<dbReference type="EMBL" id="REGN01003226">
    <property type="protein sequence ID" value="RNA23744.1"/>
    <property type="molecule type" value="Genomic_DNA"/>
</dbReference>
<name>A0A3M7RJT8_BRAPC</name>
<evidence type="ECO:0000313" key="3">
    <source>
        <dbReference type="Proteomes" id="UP000276133"/>
    </source>
</evidence>
<keyword evidence="1" id="KW-0812">Transmembrane</keyword>
<evidence type="ECO:0000313" key="2">
    <source>
        <dbReference type="EMBL" id="RNA23744.1"/>
    </source>
</evidence>
<evidence type="ECO:0000256" key="1">
    <source>
        <dbReference type="SAM" id="Phobius"/>
    </source>
</evidence>
<keyword evidence="1" id="KW-1133">Transmembrane helix</keyword>
<organism evidence="2 3">
    <name type="scientific">Brachionus plicatilis</name>
    <name type="common">Marine rotifer</name>
    <name type="synonym">Brachionus muelleri</name>
    <dbReference type="NCBI Taxonomy" id="10195"/>
    <lineage>
        <taxon>Eukaryota</taxon>
        <taxon>Metazoa</taxon>
        <taxon>Spiralia</taxon>
        <taxon>Gnathifera</taxon>
        <taxon>Rotifera</taxon>
        <taxon>Eurotatoria</taxon>
        <taxon>Monogononta</taxon>
        <taxon>Pseudotrocha</taxon>
        <taxon>Ploima</taxon>
        <taxon>Brachionidae</taxon>
        <taxon>Brachionus</taxon>
    </lineage>
</organism>
<feature type="transmembrane region" description="Helical" evidence="1">
    <location>
        <begin position="24"/>
        <end position="43"/>
    </location>
</feature>
<keyword evidence="1" id="KW-0472">Membrane</keyword>